<name>Q0F2X1_9PROT</name>
<dbReference type="Proteomes" id="UP000005297">
    <property type="component" value="Unassembled WGS sequence"/>
</dbReference>
<evidence type="ECO:0000256" key="1">
    <source>
        <dbReference type="SAM" id="Phobius"/>
    </source>
</evidence>
<feature type="transmembrane region" description="Helical" evidence="1">
    <location>
        <begin position="61"/>
        <end position="83"/>
    </location>
</feature>
<gene>
    <name evidence="2" type="ORF">SPV1_05098</name>
</gene>
<dbReference type="HOGENOM" id="CLU_1179084_0_0_0"/>
<keyword evidence="3" id="KW-1185">Reference proteome</keyword>
<protein>
    <recommendedName>
        <fullName evidence="4">Cobalt transport protein</fullName>
    </recommendedName>
</protein>
<comment type="caution">
    <text evidence="2">The sequence shown here is derived from an EMBL/GenBank/DDBJ whole genome shotgun (WGS) entry which is preliminary data.</text>
</comment>
<keyword evidence="1" id="KW-0472">Membrane</keyword>
<keyword evidence="1" id="KW-1133">Transmembrane helix</keyword>
<dbReference type="InParanoid" id="Q0F2X1"/>
<evidence type="ECO:0008006" key="4">
    <source>
        <dbReference type="Google" id="ProtNLM"/>
    </source>
</evidence>
<dbReference type="STRING" id="314344.AL013_04750"/>
<feature type="transmembrane region" description="Helical" evidence="1">
    <location>
        <begin position="31"/>
        <end position="49"/>
    </location>
</feature>
<organism evidence="2 3">
    <name type="scientific">Mariprofundus ferrooxydans PV-1</name>
    <dbReference type="NCBI Taxonomy" id="314345"/>
    <lineage>
        <taxon>Bacteria</taxon>
        <taxon>Pseudomonadati</taxon>
        <taxon>Pseudomonadota</taxon>
        <taxon>Candidatius Mariprofundia</taxon>
        <taxon>Mariprofundales</taxon>
        <taxon>Mariprofundaceae</taxon>
        <taxon>Mariprofundus</taxon>
    </lineage>
</organism>
<dbReference type="EMBL" id="AATS01000001">
    <property type="protein sequence ID" value="EAU56170.1"/>
    <property type="molecule type" value="Genomic_DNA"/>
</dbReference>
<dbReference type="AlphaFoldDB" id="Q0F2X1"/>
<reference evidence="2 3" key="1">
    <citation type="submission" date="2006-09" db="EMBL/GenBank/DDBJ databases">
        <authorList>
            <person name="Emerson D."/>
            <person name="Ferriera S."/>
            <person name="Johnson J."/>
            <person name="Kravitz S."/>
            <person name="Halpern A."/>
            <person name="Remington K."/>
            <person name="Beeson K."/>
            <person name="Tran B."/>
            <person name="Rogers Y.-H."/>
            <person name="Friedman R."/>
            <person name="Venter J.C."/>
        </authorList>
    </citation>
    <scope>NUCLEOTIDE SEQUENCE [LARGE SCALE GENOMIC DNA]</scope>
    <source>
        <strain evidence="2 3">PV-1</strain>
    </source>
</reference>
<sequence length="235" mass="26435">MNAAFLFECHPMARFLAGSGLIGMAIGSRSILLSLFLAALAALLIRFIESNWLTMLRLSKLLVWFIVPILILHALFSPGQLLLPGTGIPVTEEGLHLGLLLSARLAAMFTAAMLMFRMLSQAEWMHVIVAVPMIGKRMLPFVWMIRPMQQQVGFRLRLIQRQYGLRRHWRMLPQVLLSACAQALATATPVSRTLWLRWPAQVELHSAYRYTGMPARLSSLLLGIIGLTCMMLAWI</sequence>
<dbReference type="RefSeq" id="WP_009851314.1">
    <property type="nucleotide sequence ID" value="NZ_DS022295.1"/>
</dbReference>
<evidence type="ECO:0000313" key="3">
    <source>
        <dbReference type="Proteomes" id="UP000005297"/>
    </source>
</evidence>
<accession>Q0F2X1</accession>
<feature type="transmembrane region" description="Helical" evidence="1">
    <location>
        <begin position="215"/>
        <end position="234"/>
    </location>
</feature>
<feature type="transmembrane region" description="Helical" evidence="1">
    <location>
        <begin position="95"/>
        <end position="116"/>
    </location>
</feature>
<proteinExistence type="predicted"/>
<keyword evidence="1" id="KW-0812">Transmembrane</keyword>
<evidence type="ECO:0000313" key="2">
    <source>
        <dbReference type="EMBL" id="EAU56170.1"/>
    </source>
</evidence>
<dbReference type="OrthoDB" id="9984177at2"/>